<dbReference type="GO" id="GO:0009103">
    <property type="term" value="P:lipopolysaccharide biosynthetic process"/>
    <property type="evidence" value="ECO:0007669"/>
    <property type="project" value="TreeGrafter"/>
</dbReference>
<dbReference type="EMBL" id="FMVN01000001">
    <property type="protein sequence ID" value="SCX79578.1"/>
    <property type="molecule type" value="Genomic_DNA"/>
</dbReference>
<keyword evidence="2" id="KW-1003">Cell membrane</keyword>
<feature type="transmembrane region" description="Helical" evidence="8">
    <location>
        <begin position="61"/>
        <end position="80"/>
    </location>
</feature>
<dbReference type="Pfam" id="PF13231">
    <property type="entry name" value="PMT_2"/>
    <property type="match status" value="1"/>
</dbReference>
<keyword evidence="3" id="KW-0328">Glycosyltransferase</keyword>
<evidence type="ECO:0000256" key="2">
    <source>
        <dbReference type="ARBA" id="ARBA00022475"/>
    </source>
</evidence>
<dbReference type="KEGG" id="tmc:LMI_1163"/>
<evidence type="ECO:0000313" key="12">
    <source>
        <dbReference type="Proteomes" id="UP000032414"/>
    </source>
</evidence>
<dbReference type="Proteomes" id="UP000032414">
    <property type="component" value="Chromosome I"/>
</dbReference>
<evidence type="ECO:0000256" key="5">
    <source>
        <dbReference type="ARBA" id="ARBA00022692"/>
    </source>
</evidence>
<keyword evidence="4 11" id="KW-0808">Transferase</keyword>
<evidence type="ECO:0000313" key="13">
    <source>
        <dbReference type="Proteomes" id="UP000182998"/>
    </source>
</evidence>
<dbReference type="Proteomes" id="UP000182998">
    <property type="component" value="Unassembled WGS sequence"/>
</dbReference>
<dbReference type="STRING" id="451.B6N58_09685"/>
<feature type="transmembrane region" description="Helical" evidence="8">
    <location>
        <begin position="356"/>
        <end position="377"/>
    </location>
</feature>
<accession>A0A098GEP6</accession>
<reference evidence="12" key="2">
    <citation type="submission" date="2014-09" db="EMBL/GenBank/DDBJ databases">
        <authorList>
            <person name="Gomez-Valero L."/>
        </authorList>
    </citation>
    <scope>NUCLEOTIDE SEQUENCE [LARGE SCALE GENOMIC DNA]</scope>
    <source>
        <strain evidence="12">ATCC33218</strain>
    </source>
</reference>
<keyword evidence="13" id="KW-1185">Reference proteome</keyword>
<feature type="transmembrane region" description="Helical" evidence="8">
    <location>
        <begin position="297"/>
        <end position="315"/>
    </location>
</feature>
<dbReference type="PANTHER" id="PTHR33908:SF3">
    <property type="entry name" value="UNDECAPRENYL PHOSPHATE-ALPHA-4-AMINO-4-DEOXY-L-ARABINOSE ARABINOSYL TRANSFERASE"/>
    <property type="match status" value="1"/>
</dbReference>
<feature type="transmembrane region" description="Helical" evidence="8">
    <location>
        <begin position="272"/>
        <end position="291"/>
    </location>
</feature>
<gene>
    <name evidence="10" type="ORF">LMI_1163</name>
    <name evidence="11" type="ORF">SAMN02982997_00056</name>
</gene>
<feature type="domain" description="Glycosyltransferase RgtA/B/C/D-like" evidence="9">
    <location>
        <begin position="37"/>
        <end position="188"/>
    </location>
</feature>
<comment type="subcellular location">
    <subcellularLocation>
        <location evidence="1">Cell membrane</location>
        <topology evidence="1">Multi-pass membrane protein</topology>
    </subcellularLocation>
</comment>
<feature type="transmembrane region" description="Helical" evidence="8">
    <location>
        <begin position="240"/>
        <end position="260"/>
    </location>
</feature>
<dbReference type="AlphaFoldDB" id="A0A098GEP6"/>
<sequence length="521" mass="58352">MPVLDRDEAHFAQASRQMIQTGNYFQIRFQETTRFRKPPGINWLQAASVKLFSNPDASTIWPYRIPSLLGALFSILLTYFFSRRFLGQKVAIMAAAMLASTLLLAAESHMAVIDASLLSSVMLMQGALWVIYQRGTENKQAHWGWALCFWLAMAYGLVLKGVTPLIGVLSIITLCLFEKRVNWLGGLHVIKGLLLFGVLSLAWILMVNAAENSNYLLQMIHRDLLPKLKGGHESHGKPPLFHLLILPLTFWPASLFLWQAGVHAVKHRREKIVKFLLAWIVPTWVFFELMPTKLPQYILPTFPAIALLCALAIQGDAGKKPGKWVHLLQVLWVVLSAGLAISLTSLPYLVMQQFTMASLILCVTMIAFSIMAVFFAWNGIYQRACLTILFVALISYPLIFTTLLPQLKPVWLTSNLVQLIDRKAVSDDKPLLVVGFEEPSLVFNLNTRLVQFVNGIVALPILQSDPSRLALIDATTFANWSNSPMDLAVLGRNKGFNYSKGRWVELFLVSSKSPGVAYDTL</sequence>
<keyword evidence="5 8" id="KW-0812">Transmembrane</keyword>
<proteinExistence type="predicted"/>
<feature type="transmembrane region" description="Helical" evidence="8">
    <location>
        <begin position="384"/>
        <end position="404"/>
    </location>
</feature>
<evidence type="ECO:0000259" key="9">
    <source>
        <dbReference type="Pfam" id="PF13231"/>
    </source>
</evidence>
<evidence type="ECO:0000313" key="10">
    <source>
        <dbReference type="EMBL" id="CEG60477.1"/>
    </source>
</evidence>
<evidence type="ECO:0000256" key="4">
    <source>
        <dbReference type="ARBA" id="ARBA00022679"/>
    </source>
</evidence>
<dbReference type="InterPro" id="IPR038731">
    <property type="entry name" value="RgtA/B/C-like"/>
</dbReference>
<dbReference type="PANTHER" id="PTHR33908">
    <property type="entry name" value="MANNOSYLTRANSFERASE YKCB-RELATED"/>
    <property type="match status" value="1"/>
</dbReference>
<reference evidence="10" key="1">
    <citation type="submission" date="2014-09" db="EMBL/GenBank/DDBJ databases">
        <authorList>
            <person name="GOMEZ-VALERO Laura"/>
        </authorList>
    </citation>
    <scope>NUCLEOTIDE SEQUENCE</scope>
    <source>
        <strain evidence="10">ATCC33218</strain>
    </source>
</reference>
<feature type="transmembrane region" description="Helical" evidence="8">
    <location>
        <begin position="189"/>
        <end position="210"/>
    </location>
</feature>
<protein>
    <submittedName>
        <fullName evidence="11">4-amino-4-deoxy-L-arabinose transferase</fullName>
    </submittedName>
</protein>
<evidence type="ECO:0000313" key="11">
    <source>
        <dbReference type="EMBL" id="SCX79578.1"/>
    </source>
</evidence>
<evidence type="ECO:0000256" key="1">
    <source>
        <dbReference type="ARBA" id="ARBA00004651"/>
    </source>
</evidence>
<evidence type="ECO:0000256" key="7">
    <source>
        <dbReference type="ARBA" id="ARBA00023136"/>
    </source>
</evidence>
<dbReference type="PATRIC" id="fig|451.8.peg.1830"/>
<feature type="transmembrane region" description="Helical" evidence="8">
    <location>
        <begin position="86"/>
        <end position="105"/>
    </location>
</feature>
<dbReference type="HOGENOM" id="CLU_019200_1_0_6"/>
<evidence type="ECO:0000256" key="6">
    <source>
        <dbReference type="ARBA" id="ARBA00022989"/>
    </source>
</evidence>
<evidence type="ECO:0000256" key="3">
    <source>
        <dbReference type="ARBA" id="ARBA00022676"/>
    </source>
</evidence>
<keyword evidence="6 8" id="KW-1133">Transmembrane helix</keyword>
<evidence type="ECO:0000256" key="8">
    <source>
        <dbReference type="SAM" id="Phobius"/>
    </source>
</evidence>
<keyword evidence="7 8" id="KW-0472">Membrane</keyword>
<name>A0A098GEP6_LEGMI</name>
<dbReference type="GO" id="GO:0016763">
    <property type="term" value="F:pentosyltransferase activity"/>
    <property type="evidence" value="ECO:0007669"/>
    <property type="project" value="TreeGrafter"/>
</dbReference>
<reference evidence="11 13" key="3">
    <citation type="submission" date="2016-10" db="EMBL/GenBank/DDBJ databases">
        <authorList>
            <person name="Varghese N."/>
            <person name="Submissions S."/>
        </authorList>
    </citation>
    <scope>NUCLEOTIDE SEQUENCE [LARGE SCALE GENOMIC DNA]</scope>
    <source>
        <strain evidence="11 13">ATCC 33218</strain>
    </source>
</reference>
<dbReference type="GO" id="GO:0005886">
    <property type="term" value="C:plasma membrane"/>
    <property type="evidence" value="ECO:0007669"/>
    <property type="project" value="UniProtKB-SubCell"/>
</dbReference>
<dbReference type="GO" id="GO:0010041">
    <property type="term" value="P:response to iron(III) ion"/>
    <property type="evidence" value="ECO:0007669"/>
    <property type="project" value="TreeGrafter"/>
</dbReference>
<feature type="transmembrane region" description="Helical" evidence="8">
    <location>
        <begin position="144"/>
        <end position="177"/>
    </location>
</feature>
<dbReference type="InterPro" id="IPR050297">
    <property type="entry name" value="LipidA_mod_glycosyltrf_83"/>
</dbReference>
<dbReference type="EMBL" id="LN614830">
    <property type="protein sequence ID" value="CEG60477.1"/>
    <property type="molecule type" value="Genomic_DNA"/>
</dbReference>
<feature type="transmembrane region" description="Helical" evidence="8">
    <location>
        <begin position="327"/>
        <end position="350"/>
    </location>
</feature>
<organism evidence="10 12">
    <name type="scientific">Legionella micdadei</name>
    <name type="common">Tatlockia micdadei</name>
    <dbReference type="NCBI Taxonomy" id="451"/>
    <lineage>
        <taxon>Bacteria</taxon>
        <taxon>Pseudomonadati</taxon>
        <taxon>Pseudomonadota</taxon>
        <taxon>Gammaproteobacteria</taxon>
        <taxon>Legionellales</taxon>
        <taxon>Legionellaceae</taxon>
        <taxon>Legionella</taxon>
    </lineage>
</organism>